<dbReference type="Proteomes" id="UP000659654">
    <property type="component" value="Unassembled WGS sequence"/>
</dbReference>
<dbReference type="WBParaSite" id="BXY_0407000.1">
    <property type="protein sequence ID" value="BXY_0407000.1"/>
    <property type="gene ID" value="BXY_0407000"/>
</dbReference>
<sequence>MAQKYVQSEVFTGVLSCQVQGHPIEDTVVATSGESQIVLTRFSGVHNGNKNAGSTIRNDLLDQIGAFTFGSTADNLHCLTSSTLFTLDTERLSGISEQIFDIPPTEVIPFGKGENPFTLIVADEDGEIHLLDTRERPTSTVHTLETQSEKNEIKGMAVKDMTLYSITENGVVAAYDLRKRKFSRKLEFENKFFTSIAMDEELVLVTTDKNDFHWIDMKEGFVKTAIKRTQFLVEKIQILNDDLVLAKPFIGQDIVVIDRDTRQIRCQVSDRRDIHDISVAQPGGSLFVALENGLHVDLSMISATDFVKAIDEKKNQPANKVDPDFFDGL</sequence>
<dbReference type="EMBL" id="CAJFCV020000005">
    <property type="protein sequence ID" value="CAG9122345.1"/>
    <property type="molecule type" value="Genomic_DNA"/>
</dbReference>
<evidence type="ECO:0000313" key="1">
    <source>
        <dbReference type="EMBL" id="CAD5231196.1"/>
    </source>
</evidence>
<dbReference type="Gene3D" id="2.130.10.10">
    <property type="entry name" value="YVTN repeat-like/Quinoprotein amine dehydrogenase"/>
    <property type="match status" value="1"/>
</dbReference>
<evidence type="ECO:0000313" key="3">
    <source>
        <dbReference type="Proteomes" id="UP000659654"/>
    </source>
</evidence>
<dbReference type="SUPFAM" id="SSF50978">
    <property type="entry name" value="WD40 repeat-like"/>
    <property type="match status" value="1"/>
</dbReference>
<dbReference type="EMBL" id="CAJFDI010000005">
    <property type="protein sequence ID" value="CAD5231196.1"/>
    <property type="molecule type" value="Genomic_DNA"/>
</dbReference>
<dbReference type="AlphaFoldDB" id="A0A1I7RTL5"/>
<evidence type="ECO:0000313" key="4">
    <source>
        <dbReference type="WBParaSite" id="BXY_0407000.1"/>
    </source>
</evidence>
<organism evidence="2 4">
    <name type="scientific">Bursaphelenchus xylophilus</name>
    <name type="common">Pinewood nematode worm</name>
    <name type="synonym">Aphelenchoides xylophilus</name>
    <dbReference type="NCBI Taxonomy" id="6326"/>
    <lineage>
        <taxon>Eukaryota</taxon>
        <taxon>Metazoa</taxon>
        <taxon>Ecdysozoa</taxon>
        <taxon>Nematoda</taxon>
        <taxon>Chromadorea</taxon>
        <taxon>Rhabditida</taxon>
        <taxon>Tylenchina</taxon>
        <taxon>Tylenchomorpha</taxon>
        <taxon>Aphelenchoidea</taxon>
        <taxon>Aphelenchoididae</taxon>
        <taxon>Bursaphelenchus</taxon>
    </lineage>
</organism>
<dbReference type="InterPro" id="IPR036322">
    <property type="entry name" value="WD40_repeat_dom_sf"/>
</dbReference>
<dbReference type="SMR" id="A0A1I7RTL5"/>
<evidence type="ECO:0000313" key="2">
    <source>
        <dbReference type="Proteomes" id="UP000095284"/>
    </source>
</evidence>
<reference evidence="1" key="2">
    <citation type="submission" date="2020-09" db="EMBL/GenBank/DDBJ databases">
        <authorList>
            <person name="Kikuchi T."/>
        </authorList>
    </citation>
    <scope>NUCLEOTIDE SEQUENCE</scope>
    <source>
        <strain evidence="1">Ka4C1</strain>
    </source>
</reference>
<name>A0A1I7RTL5_BURXY</name>
<gene>
    <name evidence="1" type="ORF">BXYJ_LOCUS11360</name>
</gene>
<protein>
    <submittedName>
        <fullName evidence="1">(pine wood nematode) hypothetical protein</fullName>
    </submittedName>
</protein>
<dbReference type="Proteomes" id="UP000095284">
    <property type="component" value="Unplaced"/>
</dbReference>
<dbReference type="Proteomes" id="UP000582659">
    <property type="component" value="Unassembled WGS sequence"/>
</dbReference>
<accession>A0A1I7RTL5</accession>
<reference evidence="4" key="1">
    <citation type="submission" date="2016-11" db="UniProtKB">
        <authorList>
            <consortium name="WormBaseParasite"/>
        </authorList>
    </citation>
    <scope>IDENTIFICATION</scope>
</reference>
<dbReference type="OrthoDB" id="5858981at2759"/>
<proteinExistence type="predicted"/>
<dbReference type="InterPro" id="IPR015943">
    <property type="entry name" value="WD40/YVTN_repeat-like_dom_sf"/>
</dbReference>
<keyword evidence="3" id="KW-1185">Reference proteome</keyword>